<proteinExistence type="predicted"/>
<organism evidence="1 2">
    <name type="scientific">Enterobacter cloacae</name>
    <dbReference type="NCBI Taxonomy" id="550"/>
    <lineage>
        <taxon>Bacteria</taxon>
        <taxon>Pseudomonadati</taxon>
        <taxon>Pseudomonadota</taxon>
        <taxon>Gammaproteobacteria</taxon>
        <taxon>Enterobacterales</taxon>
        <taxon>Enterobacteriaceae</taxon>
        <taxon>Enterobacter</taxon>
        <taxon>Enterobacter cloacae complex</taxon>
    </lineage>
</organism>
<dbReference type="EMBL" id="QJSL01000078">
    <property type="protein sequence ID" value="RXW25959.1"/>
    <property type="molecule type" value="Genomic_DNA"/>
</dbReference>
<dbReference type="AlphaFoldDB" id="A0A4Q2DZY0"/>
<accession>A0A4Q2DZY0</accession>
<evidence type="ECO:0000313" key="2">
    <source>
        <dbReference type="Proteomes" id="UP000290875"/>
    </source>
</evidence>
<name>A0A4Q2DZY0_ENTCL</name>
<evidence type="ECO:0000313" key="1">
    <source>
        <dbReference type="EMBL" id="RXW25959.1"/>
    </source>
</evidence>
<reference evidence="1 2" key="1">
    <citation type="submission" date="2018-06" db="EMBL/GenBank/DDBJ databases">
        <title>Carbapenemase-producing Enterobacteriaceae present in wastewater treatment plant effluent and nearby surface waters in the US.</title>
        <authorList>
            <person name="Mathys D.A."/>
            <person name="Mollenkopf D.F."/>
            <person name="Feicht S.M."/>
            <person name="Adams R.J."/>
            <person name="Albers A.L."/>
            <person name="Grooters S.V."/>
            <person name="Stuever D.M."/>
            <person name="Daniels J.B."/>
            <person name="Wittum T.E."/>
        </authorList>
    </citation>
    <scope>NUCLEOTIDE SEQUENCE [LARGE SCALE GENOMIC DNA]</scope>
    <source>
        <strain evidence="1 2">GEO_4_Eff_A</strain>
    </source>
</reference>
<comment type="caution">
    <text evidence="1">The sequence shown here is derived from an EMBL/GenBank/DDBJ whole genome shotgun (WGS) entry which is preliminary data.</text>
</comment>
<protein>
    <recommendedName>
        <fullName evidence="3">DUF2971 domain-containing protein</fullName>
    </recommendedName>
</protein>
<dbReference type="Proteomes" id="UP000290875">
    <property type="component" value="Unassembled WGS sequence"/>
</dbReference>
<gene>
    <name evidence="1" type="ORF">DM877_26990</name>
</gene>
<evidence type="ECO:0008006" key="3">
    <source>
        <dbReference type="Google" id="ProtNLM"/>
    </source>
</evidence>
<sequence>MMMSHYANNHRGGFLEFTVSDEIKDGINNKINLFNQRDSNHYNCGLVIYAGDNERGILYSAANIAALKKSFFEKGDEWKIEEEIRYVADFRRADYFIMPIKSLLDYYISRIDVIVDYTIDNDFVRFIYQDYDDNKLSLRPKKIQDVFFNIMSEECIESFIFSGGNIVFEIKLSDDNVIFSMMALNRLVKNNVVFYPMIKVNPSVLTGVYLGARFNEKDINHEGLCMFDNLKNNIYSCKLSDVDFSLEFNRIEIPRSI</sequence>